<evidence type="ECO:0000256" key="20">
    <source>
        <dbReference type="SAM" id="MobiDB-lite"/>
    </source>
</evidence>
<evidence type="ECO:0000313" key="24">
    <source>
        <dbReference type="EMBL" id="KAA8633533.1"/>
    </source>
</evidence>
<proteinExistence type="predicted"/>
<evidence type="ECO:0000256" key="11">
    <source>
        <dbReference type="ARBA" id="ARBA00022833"/>
    </source>
</evidence>
<keyword evidence="5" id="KW-0808">Transferase</keyword>
<evidence type="ECO:0000256" key="18">
    <source>
        <dbReference type="ARBA" id="ARBA00082128"/>
    </source>
</evidence>
<dbReference type="GO" id="GO:0012505">
    <property type="term" value="C:endomembrane system"/>
    <property type="evidence" value="ECO:0007669"/>
    <property type="project" value="UniProtKB-SubCell"/>
</dbReference>
<feature type="compositionally biased region" description="Basic and acidic residues" evidence="20">
    <location>
        <begin position="841"/>
        <end position="854"/>
    </location>
</feature>
<dbReference type="PANTHER" id="PTHR22763:SF162">
    <property type="entry name" value="TRANSMEMBRANE E3 UBIQUITIN-PROTEIN LIGASE 1"/>
    <property type="match status" value="1"/>
</dbReference>
<evidence type="ECO:0000256" key="14">
    <source>
        <dbReference type="ARBA" id="ARBA00056116"/>
    </source>
</evidence>
<evidence type="ECO:0000256" key="3">
    <source>
        <dbReference type="ARBA" id="ARBA00004906"/>
    </source>
</evidence>
<dbReference type="PROSITE" id="PS50089">
    <property type="entry name" value="ZF_RING_2"/>
    <property type="match status" value="1"/>
</dbReference>
<evidence type="ECO:0000256" key="12">
    <source>
        <dbReference type="ARBA" id="ARBA00022989"/>
    </source>
</evidence>
<feature type="transmembrane region" description="Helical" evidence="21">
    <location>
        <begin position="423"/>
        <end position="442"/>
    </location>
</feature>
<feature type="signal peptide" evidence="22">
    <location>
        <begin position="1"/>
        <end position="26"/>
    </location>
</feature>
<name>A0A8S8ZU01_SORMA</name>
<evidence type="ECO:0000256" key="13">
    <source>
        <dbReference type="ARBA" id="ARBA00023136"/>
    </source>
</evidence>
<evidence type="ECO:0000256" key="10">
    <source>
        <dbReference type="ARBA" id="ARBA00022786"/>
    </source>
</evidence>
<comment type="function">
    <text evidence="14">Catalytic component of the DSC E3 ubiquitin ligase complex which is required for the srbA transcriptional activator proteolytic cleavage to release the soluble transcription factor from the membrane in low oxygen or sterol conditions. Required for growth during hypoxia and triazole drug susceptibility, as well as for virulence in a murine model of invasive pulmonary aspergillosis (IPA).</text>
</comment>
<dbReference type="SUPFAM" id="SSF57850">
    <property type="entry name" value="RING/U-box"/>
    <property type="match status" value="1"/>
</dbReference>
<feature type="region of interest" description="Disordered" evidence="20">
    <location>
        <begin position="599"/>
        <end position="618"/>
    </location>
</feature>
<dbReference type="Pfam" id="PF11145">
    <property type="entry name" value="DUF2921"/>
    <property type="match status" value="1"/>
</dbReference>
<keyword evidence="10" id="KW-0833">Ubl conjugation pathway</keyword>
<feature type="transmembrane region" description="Helical" evidence="21">
    <location>
        <begin position="484"/>
        <end position="509"/>
    </location>
</feature>
<dbReference type="InterPro" id="IPR050731">
    <property type="entry name" value="HRD1_E3_ubiq-ligases"/>
</dbReference>
<comment type="subcellular location">
    <subcellularLocation>
        <location evidence="2">Endomembrane system</location>
        <topology evidence="2">Multi-pass membrane protein</topology>
    </subcellularLocation>
</comment>
<feature type="transmembrane region" description="Helical" evidence="21">
    <location>
        <begin position="454"/>
        <end position="478"/>
    </location>
</feature>
<evidence type="ECO:0000256" key="9">
    <source>
        <dbReference type="ARBA" id="ARBA00022771"/>
    </source>
</evidence>
<sequence>MPSQNSDVRALLIILILLWVFFSPDGSDPASLTPPELSHKRQARFQGALDVLDTTRWGDFAPDAPLSSLPPPPTETDRPDADREQGPRFINITGFSQLDGQGYAWEDLGRFRNRCREWSRNAFPSASASRLYDDDSWERNIGSGTWNNATGTLHGTWVRRPGTVARQAAGYNLSTIAPGATWPSGLGEWGRNITGDHGKVELRIDEDEGGGVYEEKVDGNTSRGASLAREIQAVATIQDDASEASSLSLLLHGVHWPRQGAILLTTSSEKFDGIFGLPHLAPGPNFFHTGQHLLNQTLGKIIEAREKSKYGFPGNPWGSRMEEDDGYPAQCEYVMYLQLHPFEITRRYDTLLESYIEELERELRHPTGAPIGRIPDLRASMVAWSPDCSFFLESKGPPEFPSVDGQHLVGMKEDMFTYTAKEWLIAFAAVVLGQIWLFKAQMKQSSTPSTTGRVSFWTVGTMLFADGMIFIAVCAWSLNATITLLPCLLVTFAAFISMFIEGAFLSEVWKIQEPERRIRDREREQAAAANRNVSSGAASTTTLPSTQPSISQPQPPTAQPTAPPSAPAQPRQPIIVPSDGDIDEAEQLANLLSGASALPLPATARTPGQPAPTNEPRPPTHFSAIIGRFVLSGLFLLFLSAVATSWPSHIRSLYVNTLSFLYLSLWVPQIIRNTQRNSRQAFTWRFMIGQSVLRLLPFAYFFLREDNVLLADPDPYAFLVLVGWVWIQLWVMCTQSVLGPRFGVPRGWVREAWDYHPVLRDDDLEGGKVGSLPIGLARTGTGLSTTTTASASSPVEERGGGSGSGSGRDRDREWSVVSLTGTASTTEAGESSAGGGTTTGNREREKEKEREKQKGVTMRSVDCAICRELLEVPVFNNNNNNNKAGSFFSSSSESSSSAVAAASSGMAGITGVFARKAYMVTPCRHIFHTDCLEGWMKYRLQCPICREELPPL</sequence>
<dbReference type="GO" id="GO:0043161">
    <property type="term" value="P:proteasome-mediated ubiquitin-dependent protein catabolic process"/>
    <property type="evidence" value="ECO:0007669"/>
    <property type="project" value="TreeGrafter"/>
</dbReference>
<evidence type="ECO:0000256" key="1">
    <source>
        <dbReference type="ARBA" id="ARBA00000900"/>
    </source>
</evidence>
<accession>A0A8S8ZU01</accession>
<keyword evidence="13 21" id="KW-0472">Membrane</keyword>
<gene>
    <name evidence="24" type="ORF">SMACR_02591</name>
</gene>
<evidence type="ECO:0000256" key="7">
    <source>
        <dbReference type="ARBA" id="ARBA00022723"/>
    </source>
</evidence>
<keyword evidence="11" id="KW-0862">Zinc</keyword>
<feature type="region of interest" description="Disordered" evidence="20">
    <location>
        <begin position="520"/>
        <end position="578"/>
    </location>
</feature>
<evidence type="ECO:0000256" key="19">
    <source>
        <dbReference type="PROSITE-ProRule" id="PRU00175"/>
    </source>
</evidence>
<feature type="compositionally biased region" description="Low complexity" evidence="20">
    <location>
        <begin position="820"/>
        <end position="831"/>
    </location>
</feature>
<evidence type="ECO:0000313" key="25">
    <source>
        <dbReference type="Proteomes" id="UP000433876"/>
    </source>
</evidence>
<feature type="transmembrane region" description="Helical" evidence="21">
    <location>
        <begin position="715"/>
        <end position="733"/>
    </location>
</feature>
<dbReference type="InterPro" id="IPR001841">
    <property type="entry name" value="Znf_RING"/>
</dbReference>
<dbReference type="Pfam" id="PF13639">
    <property type="entry name" value="zf-RING_2"/>
    <property type="match status" value="1"/>
</dbReference>
<keyword evidence="8 22" id="KW-0732">Signal</keyword>
<feature type="compositionally biased region" description="Low complexity" evidence="20">
    <location>
        <begin position="780"/>
        <end position="793"/>
    </location>
</feature>
<evidence type="ECO:0000259" key="23">
    <source>
        <dbReference type="PROSITE" id="PS50089"/>
    </source>
</evidence>
<keyword evidence="6 21" id="KW-0812">Transmembrane</keyword>
<dbReference type="GO" id="GO:0044695">
    <property type="term" value="C:Dsc E3 ubiquitin ligase complex"/>
    <property type="evidence" value="ECO:0007669"/>
    <property type="project" value="TreeGrafter"/>
</dbReference>
<feature type="compositionally biased region" description="Basic and acidic residues" evidence="20">
    <location>
        <begin position="75"/>
        <end position="86"/>
    </location>
</feature>
<dbReference type="VEuPathDB" id="FungiDB:SMAC_02591"/>
<feature type="chain" id="PRO_5035929305" description="DSC E3 ubiquitin ligase complex subunit A" evidence="22">
    <location>
        <begin position="27"/>
        <end position="952"/>
    </location>
</feature>
<feature type="compositionally biased region" description="Pro residues" evidence="20">
    <location>
        <begin position="609"/>
        <end position="618"/>
    </location>
</feature>
<reference evidence="24 25" key="1">
    <citation type="submission" date="2017-07" db="EMBL/GenBank/DDBJ databases">
        <title>Genome sequence of the Sordaria macrospora wild type strain R19027.</title>
        <authorList>
            <person name="Nowrousian M."/>
            <person name="Teichert I."/>
            <person name="Kueck U."/>
        </authorList>
    </citation>
    <scope>NUCLEOTIDE SEQUENCE [LARGE SCALE GENOMIC DNA]</scope>
    <source>
        <strain evidence="24 25">R19027</strain>
        <tissue evidence="24">Mycelium</tissue>
    </source>
</reference>
<organism evidence="24 25">
    <name type="scientific">Sordaria macrospora</name>
    <dbReference type="NCBI Taxonomy" id="5147"/>
    <lineage>
        <taxon>Eukaryota</taxon>
        <taxon>Fungi</taxon>
        <taxon>Dikarya</taxon>
        <taxon>Ascomycota</taxon>
        <taxon>Pezizomycotina</taxon>
        <taxon>Sordariomycetes</taxon>
        <taxon>Sordariomycetidae</taxon>
        <taxon>Sordariales</taxon>
        <taxon>Sordariaceae</taxon>
        <taxon>Sordaria</taxon>
    </lineage>
</organism>
<dbReference type="AlphaFoldDB" id="A0A8S8ZU01"/>
<dbReference type="InterPro" id="IPR021319">
    <property type="entry name" value="DUF2921"/>
</dbReference>
<comment type="subunit">
    <text evidence="15">Component of the DSC E3 ubiquitin ligase complex composed of dscA, dscB, dscC and dscD.</text>
</comment>
<dbReference type="GO" id="GO:0061630">
    <property type="term" value="F:ubiquitin protein ligase activity"/>
    <property type="evidence" value="ECO:0007669"/>
    <property type="project" value="UniProtKB-EC"/>
</dbReference>
<dbReference type="FunFam" id="3.30.40.10:FF:000626">
    <property type="entry name" value="Transmembrane ubiquitin ligase 1"/>
    <property type="match status" value="1"/>
</dbReference>
<protein>
    <recommendedName>
        <fullName evidence="16">DSC E3 ubiquitin ligase complex subunit A</fullName>
        <ecNumber evidence="4">2.3.2.27</ecNumber>
    </recommendedName>
    <alternativeName>
        <fullName evidence="17">Defective for SREBP cleavage protein A</fullName>
    </alternativeName>
    <alternativeName>
        <fullName evidence="18">RING-type E3 ubiquitin transferase dscA</fullName>
    </alternativeName>
</protein>
<evidence type="ECO:0000256" key="16">
    <source>
        <dbReference type="ARBA" id="ARBA00071072"/>
    </source>
</evidence>
<evidence type="ECO:0000256" key="15">
    <source>
        <dbReference type="ARBA" id="ARBA00063126"/>
    </source>
</evidence>
<evidence type="ECO:0000256" key="2">
    <source>
        <dbReference type="ARBA" id="ARBA00004127"/>
    </source>
</evidence>
<feature type="transmembrane region" description="Helical" evidence="21">
    <location>
        <begin position="652"/>
        <end position="671"/>
    </location>
</feature>
<keyword evidence="12 21" id="KW-1133">Transmembrane helix</keyword>
<comment type="pathway">
    <text evidence="3">Protein modification; protein ubiquitination.</text>
</comment>
<evidence type="ECO:0000256" key="22">
    <source>
        <dbReference type="SAM" id="SignalP"/>
    </source>
</evidence>
<dbReference type="GO" id="GO:0008270">
    <property type="term" value="F:zinc ion binding"/>
    <property type="evidence" value="ECO:0007669"/>
    <property type="project" value="UniProtKB-KW"/>
</dbReference>
<dbReference type="InterPro" id="IPR013083">
    <property type="entry name" value="Znf_RING/FYVE/PHD"/>
</dbReference>
<dbReference type="EMBL" id="NMPR01000035">
    <property type="protein sequence ID" value="KAA8633533.1"/>
    <property type="molecule type" value="Genomic_DNA"/>
</dbReference>
<comment type="caution">
    <text evidence="24">The sequence shown here is derived from an EMBL/GenBank/DDBJ whole genome shotgun (WGS) entry which is preliminary data.</text>
</comment>
<feature type="region of interest" description="Disordered" evidence="20">
    <location>
        <begin position="61"/>
        <end position="86"/>
    </location>
</feature>
<dbReference type="Gene3D" id="3.30.40.10">
    <property type="entry name" value="Zinc/RING finger domain, C3HC4 (zinc finger)"/>
    <property type="match status" value="1"/>
</dbReference>
<evidence type="ECO:0000256" key="6">
    <source>
        <dbReference type="ARBA" id="ARBA00022692"/>
    </source>
</evidence>
<dbReference type="EC" id="2.3.2.27" evidence="4"/>
<feature type="domain" description="RING-type" evidence="23">
    <location>
        <begin position="863"/>
        <end position="946"/>
    </location>
</feature>
<feature type="transmembrane region" description="Helical" evidence="21">
    <location>
        <begin position="683"/>
        <end position="703"/>
    </location>
</feature>
<dbReference type="SMART" id="SM00184">
    <property type="entry name" value="RING"/>
    <property type="match status" value="1"/>
</dbReference>
<keyword evidence="7" id="KW-0479">Metal-binding</keyword>
<feature type="region of interest" description="Disordered" evidence="20">
    <location>
        <begin position="780"/>
        <end position="855"/>
    </location>
</feature>
<feature type="transmembrane region" description="Helical" evidence="21">
    <location>
        <begin position="625"/>
        <end position="646"/>
    </location>
</feature>
<feature type="compositionally biased region" description="Low complexity" evidence="20">
    <location>
        <begin position="526"/>
        <end position="552"/>
    </location>
</feature>
<feature type="compositionally biased region" description="Pro residues" evidence="20">
    <location>
        <begin position="553"/>
        <end position="567"/>
    </location>
</feature>
<comment type="catalytic activity">
    <reaction evidence="1">
        <text>S-ubiquitinyl-[E2 ubiquitin-conjugating enzyme]-L-cysteine + [acceptor protein]-L-lysine = [E2 ubiquitin-conjugating enzyme]-L-cysteine + N(6)-ubiquitinyl-[acceptor protein]-L-lysine.</text>
        <dbReference type="EC" id="2.3.2.27"/>
    </reaction>
</comment>
<evidence type="ECO:0000256" key="5">
    <source>
        <dbReference type="ARBA" id="ARBA00022679"/>
    </source>
</evidence>
<keyword evidence="9 19" id="KW-0863">Zinc-finger</keyword>
<evidence type="ECO:0000256" key="8">
    <source>
        <dbReference type="ARBA" id="ARBA00022729"/>
    </source>
</evidence>
<dbReference type="Proteomes" id="UP000433876">
    <property type="component" value="Unassembled WGS sequence"/>
</dbReference>
<evidence type="ECO:0000256" key="21">
    <source>
        <dbReference type="SAM" id="Phobius"/>
    </source>
</evidence>
<dbReference type="OMA" id="PIPRCEY"/>
<evidence type="ECO:0000256" key="17">
    <source>
        <dbReference type="ARBA" id="ARBA00077885"/>
    </source>
</evidence>
<evidence type="ECO:0000256" key="4">
    <source>
        <dbReference type="ARBA" id="ARBA00012483"/>
    </source>
</evidence>
<dbReference type="PANTHER" id="PTHR22763">
    <property type="entry name" value="RING ZINC FINGER PROTEIN"/>
    <property type="match status" value="1"/>
</dbReference>